<gene>
    <name evidence="1" type="ORF">ACERK3_17445</name>
</gene>
<dbReference type="EMBL" id="JBGUBD010000015">
    <property type="protein sequence ID" value="MFA9480062.1"/>
    <property type="molecule type" value="Genomic_DNA"/>
</dbReference>
<dbReference type="Proteomes" id="UP001575105">
    <property type="component" value="Unassembled WGS sequence"/>
</dbReference>
<dbReference type="RefSeq" id="WP_425346987.1">
    <property type="nucleotide sequence ID" value="NZ_JBGUBD010000015.1"/>
</dbReference>
<evidence type="ECO:0000313" key="2">
    <source>
        <dbReference type="Proteomes" id="UP001575105"/>
    </source>
</evidence>
<accession>A0ABV4U8W3</accession>
<organism evidence="1 2">
    <name type="scientific">Natronomicrosphaera hydrolytica</name>
    <dbReference type="NCBI Taxonomy" id="3242702"/>
    <lineage>
        <taxon>Bacteria</taxon>
        <taxon>Pseudomonadati</taxon>
        <taxon>Planctomycetota</taxon>
        <taxon>Phycisphaerae</taxon>
        <taxon>Phycisphaerales</taxon>
        <taxon>Phycisphaeraceae</taxon>
        <taxon>Natronomicrosphaera</taxon>
    </lineage>
</organism>
<keyword evidence="2" id="KW-1185">Reference proteome</keyword>
<name>A0ABV4U8W3_9BACT</name>
<protein>
    <recommendedName>
        <fullName evidence="3">Transposase</fullName>
    </recommendedName>
</protein>
<evidence type="ECO:0000313" key="1">
    <source>
        <dbReference type="EMBL" id="MFA9480062.1"/>
    </source>
</evidence>
<evidence type="ECO:0008006" key="3">
    <source>
        <dbReference type="Google" id="ProtNLM"/>
    </source>
</evidence>
<comment type="caution">
    <text evidence="1">The sequence shown here is derived from an EMBL/GenBank/DDBJ whole genome shotgun (WGS) entry which is preliminary data.</text>
</comment>
<reference evidence="1 2" key="1">
    <citation type="submission" date="2024-08" db="EMBL/GenBank/DDBJ databases">
        <title>Whole-genome sequencing of halo(alkali)philic microorganisms from hypersaline lakes.</title>
        <authorList>
            <person name="Sorokin D.Y."/>
            <person name="Merkel A.Y."/>
            <person name="Messina E."/>
            <person name="Yakimov M."/>
        </authorList>
    </citation>
    <scope>NUCLEOTIDE SEQUENCE [LARGE SCALE GENOMIC DNA]</scope>
    <source>
        <strain evidence="1 2">AB-hyl4</strain>
    </source>
</reference>
<proteinExistence type="predicted"/>
<sequence length="86" mass="9564">MLQLAHIHQVVVDEQGKPRNHRPIEHLLGPRINYAGLLAAMAEQTPRRVPLLVEVRDVTDAVRSCEVLRNGSVTARLPTCSFVEAC</sequence>